<dbReference type="Proteomes" id="UP000789524">
    <property type="component" value="Unassembled WGS sequence"/>
</dbReference>
<dbReference type="OrthoDB" id="431557at2759"/>
<comment type="similarity">
    <text evidence="3 4">Belongs to the peptidase T1A family.</text>
</comment>
<dbReference type="PROSITE" id="PS00388">
    <property type="entry name" value="PROTEASOME_ALPHA_1"/>
    <property type="match status" value="1"/>
</dbReference>
<comment type="subcellular location">
    <subcellularLocation>
        <location evidence="4">Cytoplasm</location>
    </subcellularLocation>
    <subcellularLocation>
        <location evidence="4">Nucleus</location>
    </subcellularLocation>
</comment>
<comment type="subunit">
    <text evidence="4">The 20S proteasome core is composed of 28 subunits that are arranged in four stacked rings, resulting in a barrel-shaped structure. The two end rings are each formed by seven alpha subunits, and the two central rings are each formed by seven beta subunits.</text>
</comment>
<accession>A0A8J2QJ24</accession>
<keyword evidence="2 3" id="KW-0647">Proteasome</keyword>
<dbReference type="InterPro" id="IPR001353">
    <property type="entry name" value="Proteasome_sua/b"/>
</dbReference>
<evidence type="ECO:0000313" key="6">
    <source>
        <dbReference type="EMBL" id="CAG9564027.1"/>
    </source>
</evidence>
<reference evidence="6" key="1">
    <citation type="submission" date="2021-09" db="EMBL/GenBank/DDBJ databases">
        <authorList>
            <person name="Martin H S."/>
        </authorList>
    </citation>
    <scope>NUCLEOTIDE SEQUENCE</scope>
</reference>
<dbReference type="SMART" id="SM00948">
    <property type="entry name" value="Proteasome_A_N"/>
    <property type="match status" value="1"/>
</dbReference>
<sequence length="234" mass="26370">MARRYDTRTTIFSPEGRLYQVEYAMEAISHAGTSLGILATDGILLAAERRNTNKLLDEVFFSEKIYKLNDDMRYLLQYGESIPCEQLVSWLCDVKQAYTQYGGKRPFGVSILYMGWDKHYGYQLYQSDPSGNYGGWKATCIGNNSAAAVSSLKQEYKENETTLAEAQALAIKVLSKTLDMTKLSPEKVEMATLTRKDNKTIIRILTSAEVEKLIQDFEKSEAEAEAAKKQPPKS</sequence>
<dbReference type="Pfam" id="PF10584">
    <property type="entry name" value="Proteasome_A_N"/>
    <property type="match status" value="1"/>
</dbReference>
<feature type="domain" description="Proteasome alpha-type subunits" evidence="5">
    <location>
        <begin position="5"/>
        <end position="27"/>
    </location>
</feature>
<dbReference type="PANTHER" id="PTHR11599">
    <property type="entry name" value="PROTEASOME SUBUNIT ALPHA/BETA"/>
    <property type="match status" value="1"/>
</dbReference>
<evidence type="ECO:0000256" key="2">
    <source>
        <dbReference type="ARBA" id="ARBA00022942"/>
    </source>
</evidence>
<dbReference type="GO" id="GO:0006511">
    <property type="term" value="P:ubiquitin-dependent protein catabolic process"/>
    <property type="evidence" value="ECO:0007669"/>
    <property type="project" value="InterPro"/>
</dbReference>
<keyword evidence="4" id="KW-0539">Nucleus</keyword>
<dbReference type="GO" id="GO:0005737">
    <property type="term" value="C:cytoplasm"/>
    <property type="evidence" value="ECO:0007669"/>
    <property type="project" value="UniProtKB-SubCell"/>
</dbReference>
<gene>
    <name evidence="6" type="ORF">DCHRY22_LOCUS5081</name>
</gene>
<keyword evidence="7" id="KW-1185">Reference proteome</keyword>
<evidence type="ECO:0000313" key="7">
    <source>
        <dbReference type="Proteomes" id="UP000789524"/>
    </source>
</evidence>
<evidence type="ECO:0000259" key="5">
    <source>
        <dbReference type="PROSITE" id="PS00388"/>
    </source>
</evidence>
<evidence type="ECO:0000256" key="1">
    <source>
        <dbReference type="ARBA" id="ARBA00002000"/>
    </source>
</evidence>
<dbReference type="InterPro" id="IPR023332">
    <property type="entry name" value="Proteasome_alpha-type"/>
</dbReference>
<dbReference type="Gene3D" id="3.60.20.10">
    <property type="entry name" value="Glutamine Phosphoribosylpyrophosphate, subunit 1, domain 1"/>
    <property type="match status" value="2"/>
</dbReference>
<organism evidence="6 7">
    <name type="scientific">Danaus chrysippus</name>
    <name type="common">African queen</name>
    <dbReference type="NCBI Taxonomy" id="151541"/>
    <lineage>
        <taxon>Eukaryota</taxon>
        <taxon>Metazoa</taxon>
        <taxon>Ecdysozoa</taxon>
        <taxon>Arthropoda</taxon>
        <taxon>Hexapoda</taxon>
        <taxon>Insecta</taxon>
        <taxon>Pterygota</taxon>
        <taxon>Neoptera</taxon>
        <taxon>Endopterygota</taxon>
        <taxon>Lepidoptera</taxon>
        <taxon>Glossata</taxon>
        <taxon>Ditrysia</taxon>
        <taxon>Papilionoidea</taxon>
        <taxon>Nymphalidae</taxon>
        <taxon>Danainae</taxon>
        <taxon>Danaini</taxon>
        <taxon>Danaina</taxon>
        <taxon>Danaus</taxon>
        <taxon>Anosia</taxon>
    </lineage>
</organism>
<evidence type="ECO:0000256" key="4">
    <source>
        <dbReference type="RuleBase" id="RU000551"/>
    </source>
</evidence>
<proteinExistence type="inferred from homology"/>
<dbReference type="InterPro" id="IPR029055">
    <property type="entry name" value="Ntn_hydrolases_N"/>
</dbReference>
<dbReference type="InterPro" id="IPR050115">
    <property type="entry name" value="Proteasome_alpha"/>
</dbReference>
<dbReference type="InterPro" id="IPR000426">
    <property type="entry name" value="Proteasome_asu_N"/>
</dbReference>
<name>A0A8J2QJ24_9NEOP</name>
<dbReference type="AlphaFoldDB" id="A0A8J2QJ24"/>
<dbReference type="GO" id="GO:0019773">
    <property type="term" value="C:proteasome core complex, alpha-subunit complex"/>
    <property type="evidence" value="ECO:0007669"/>
    <property type="project" value="UniProtKB-UniRule"/>
</dbReference>
<dbReference type="GO" id="GO:0005634">
    <property type="term" value="C:nucleus"/>
    <property type="evidence" value="ECO:0007669"/>
    <property type="project" value="UniProtKB-SubCell"/>
</dbReference>
<comment type="caution">
    <text evidence="6">The sequence shown here is derived from an EMBL/GenBank/DDBJ whole genome shotgun (WGS) entry which is preliminary data.</text>
</comment>
<protein>
    <recommendedName>
        <fullName evidence="4">Proteasome subunit alpha type</fullName>
    </recommendedName>
</protein>
<comment type="function">
    <text evidence="1">The proteasome is a multicatalytic proteinase complex which is characterized by its ability to cleave peptides with Arg, Phe, Tyr, Leu, and Glu adjacent to the leaving group at neutral or slightly basic pH. The proteasome has an ATP-dependent proteolytic activity.</text>
</comment>
<keyword evidence="4" id="KW-0963">Cytoplasm</keyword>
<dbReference type="Pfam" id="PF00227">
    <property type="entry name" value="Proteasome"/>
    <property type="match status" value="2"/>
</dbReference>
<dbReference type="EMBL" id="CAKASE010000050">
    <property type="protein sequence ID" value="CAG9564027.1"/>
    <property type="molecule type" value="Genomic_DNA"/>
</dbReference>
<dbReference type="SUPFAM" id="SSF56235">
    <property type="entry name" value="N-terminal nucleophile aminohydrolases (Ntn hydrolases)"/>
    <property type="match status" value="1"/>
</dbReference>
<dbReference type="PROSITE" id="PS51475">
    <property type="entry name" value="PROTEASOME_ALPHA_2"/>
    <property type="match status" value="1"/>
</dbReference>
<evidence type="ECO:0000256" key="3">
    <source>
        <dbReference type="PROSITE-ProRule" id="PRU00808"/>
    </source>
</evidence>